<dbReference type="EMBL" id="CAJZAG010000009">
    <property type="protein sequence ID" value="CAG9180220.1"/>
    <property type="molecule type" value="Genomic_DNA"/>
</dbReference>
<organism evidence="2 3">
    <name type="scientific">Cupriavidus pampae</name>
    <dbReference type="NCBI Taxonomy" id="659251"/>
    <lineage>
        <taxon>Bacteria</taxon>
        <taxon>Pseudomonadati</taxon>
        <taxon>Pseudomonadota</taxon>
        <taxon>Betaproteobacteria</taxon>
        <taxon>Burkholderiales</taxon>
        <taxon>Burkholderiaceae</taxon>
        <taxon>Cupriavidus</taxon>
    </lineage>
</organism>
<reference evidence="2 3" key="1">
    <citation type="submission" date="2021-08" db="EMBL/GenBank/DDBJ databases">
        <authorList>
            <person name="Peeters C."/>
        </authorList>
    </citation>
    <scope>NUCLEOTIDE SEQUENCE [LARGE SCALE GENOMIC DNA]</scope>
    <source>
        <strain evidence="2 3">LMG 32289</strain>
    </source>
</reference>
<evidence type="ECO:0000256" key="1">
    <source>
        <dbReference type="SAM" id="Phobius"/>
    </source>
</evidence>
<accession>A0ABM8XJ51</accession>
<keyword evidence="1" id="KW-1133">Transmembrane helix</keyword>
<keyword evidence="1" id="KW-0472">Membrane</keyword>
<name>A0ABM8XJ51_9BURK</name>
<protein>
    <recommendedName>
        <fullName evidence="4">Amino acid transporter</fullName>
    </recommendedName>
</protein>
<evidence type="ECO:0000313" key="2">
    <source>
        <dbReference type="EMBL" id="CAG9180220.1"/>
    </source>
</evidence>
<evidence type="ECO:0000313" key="3">
    <source>
        <dbReference type="Proteomes" id="UP000706525"/>
    </source>
</evidence>
<evidence type="ECO:0008006" key="4">
    <source>
        <dbReference type="Google" id="ProtNLM"/>
    </source>
</evidence>
<keyword evidence="3" id="KW-1185">Reference proteome</keyword>
<dbReference type="RefSeq" id="WP_223992355.1">
    <property type="nucleotide sequence ID" value="NZ_CAJZAG010000009.1"/>
</dbReference>
<gene>
    <name evidence="2" type="ORF">LMG32289_04553</name>
</gene>
<keyword evidence="1" id="KW-0812">Transmembrane</keyword>
<dbReference type="Proteomes" id="UP000706525">
    <property type="component" value="Unassembled WGS sequence"/>
</dbReference>
<sequence>MNWLDAMQWPAMAVTVLATWLVGSRSPRRRKIGFWVFIASNLMWVMWGIHTAAYALVTLQFALAALNIRGMIEARKAKAES</sequence>
<feature type="transmembrane region" description="Helical" evidence="1">
    <location>
        <begin position="53"/>
        <end position="72"/>
    </location>
</feature>
<proteinExistence type="predicted"/>
<comment type="caution">
    <text evidence="2">The sequence shown here is derived from an EMBL/GenBank/DDBJ whole genome shotgun (WGS) entry which is preliminary data.</text>
</comment>